<keyword evidence="6" id="KW-1185">Reference proteome</keyword>
<dbReference type="InterPro" id="IPR027417">
    <property type="entry name" value="P-loop_NTPase"/>
</dbReference>
<keyword evidence="1" id="KW-0547">Nucleotide-binding</keyword>
<dbReference type="SMART" id="SM00175">
    <property type="entry name" value="RAB"/>
    <property type="match status" value="1"/>
</dbReference>
<dbReference type="Proteomes" id="UP000444721">
    <property type="component" value="Unassembled WGS sequence"/>
</dbReference>
<dbReference type="GO" id="GO:0003924">
    <property type="term" value="F:GTPase activity"/>
    <property type="evidence" value="ECO:0007669"/>
    <property type="project" value="InterPro"/>
</dbReference>
<proteinExistence type="predicted"/>
<sequence length="821" mass="92769">MTLKDSNSIQVQTTSSSSSATTTTQRSHTKFSPVFPSDYIEVVVLGNESSGKSSIIRQYISSQFTEEYVPTVTEHYYKTIQVDDDSVTLSINECGGKGEYKQLQKQYIADGNAFLIVCSVLDEPTQCEELIDDIVKQINSRVSSQPTIEGLSNSGQIIGGLDQTPVVIVLNKCDILESQEKYLDVLDKEDIEKAESIPKLVERKAQQYKIPFMCCNARETLQVNDIFNVHLLKELLRKQKPVTAKVSIAANADVEIQMKQLARENNVTELLGLLSKSQPSEECFKKLFFISILHEDANLLKELIAYNKKHHCVKEQLGRVEMLVDEESHFKANLLLFALMEGNRKAYKILKEEGLRLKASKLPKQQNLLLIILQSLENGNEQQQDSEESISFTLDHDNYSHEKDVFLTDLALEILTEQENELAAYVNIPCVIDNEVRYPIHYAIELKSYLIADWLLRHNANVDVRDFAGKTALHRAVESGQVKLAKLLLEHKANATARVENNSGVLKSMERIICEECPMEWREPMIALLAKYGLAAHLSSPQWKTIELGHSVSHEKCETTLERSLSFYDYYIKLRLHVSENSSQLHSVSYHFVTGGGANHEFTLEQVSKIRNDSIQQVSLLFQSKSTQAVVRCVVNSLGEVNVVKPLPDEIVVFIGESGESSSLVCKSTLITNYMENIPSSGDDLYSKELKVYDQVISLNLLDVNGDEEEYLDERIHNSNAFILVCCNNQKNTIDILNELVEEIQFVKRTDVSKIPIVLVQINEAISNSEDNSALTNIAKKLNVPHCWVSASNRDALNNLFEHVLLNEVMKKQSPLKQYFQ</sequence>
<dbReference type="SMART" id="SM00248">
    <property type="entry name" value="ANK"/>
    <property type="match status" value="4"/>
</dbReference>
<dbReference type="AlphaFoldDB" id="A0A6A5BV51"/>
<feature type="repeat" description="ANK" evidence="3">
    <location>
        <begin position="468"/>
        <end position="500"/>
    </location>
</feature>
<dbReference type="InterPro" id="IPR002110">
    <property type="entry name" value="Ankyrin_rpt"/>
</dbReference>
<dbReference type="PROSITE" id="PS51419">
    <property type="entry name" value="RAB"/>
    <property type="match status" value="1"/>
</dbReference>
<evidence type="ECO:0000256" key="1">
    <source>
        <dbReference type="ARBA" id="ARBA00022741"/>
    </source>
</evidence>
<evidence type="ECO:0000256" key="2">
    <source>
        <dbReference type="ARBA" id="ARBA00023134"/>
    </source>
</evidence>
<dbReference type="GO" id="GO:0007165">
    <property type="term" value="P:signal transduction"/>
    <property type="evidence" value="ECO:0007669"/>
    <property type="project" value="InterPro"/>
</dbReference>
<dbReference type="SUPFAM" id="SSF52540">
    <property type="entry name" value="P-loop containing nucleoside triphosphate hydrolases"/>
    <property type="match status" value="2"/>
</dbReference>
<feature type="region of interest" description="Disordered" evidence="4">
    <location>
        <begin position="1"/>
        <end position="29"/>
    </location>
</feature>
<name>A0A6A5BV51_NAEFO</name>
<dbReference type="PROSITE" id="PS50297">
    <property type="entry name" value="ANK_REP_REGION"/>
    <property type="match status" value="1"/>
</dbReference>
<gene>
    <name evidence="5" type="ORF">FDP41_012885</name>
</gene>
<dbReference type="RefSeq" id="XP_044565810.1">
    <property type="nucleotide sequence ID" value="XM_044703453.1"/>
</dbReference>
<feature type="compositionally biased region" description="Low complexity" evidence="4">
    <location>
        <begin position="1"/>
        <end position="26"/>
    </location>
</feature>
<dbReference type="GO" id="GO:0005525">
    <property type="term" value="F:GTP binding"/>
    <property type="evidence" value="ECO:0007669"/>
    <property type="project" value="UniProtKB-KW"/>
</dbReference>
<accession>A0A6A5BV51</accession>
<keyword evidence="3" id="KW-0040">ANK repeat</keyword>
<dbReference type="Pfam" id="PF00071">
    <property type="entry name" value="Ras"/>
    <property type="match status" value="2"/>
</dbReference>
<dbReference type="SUPFAM" id="SSF48403">
    <property type="entry name" value="Ankyrin repeat"/>
    <property type="match status" value="1"/>
</dbReference>
<organism evidence="5 6">
    <name type="scientific">Naegleria fowleri</name>
    <name type="common">Brain eating amoeba</name>
    <dbReference type="NCBI Taxonomy" id="5763"/>
    <lineage>
        <taxon>Eukaryota</taxon>
        <taxon>Discoba</taxon>
        <taxon>Heterolobosea</taxon>
        <taxon>Tetramitia</taxon>
        <taxon>Eutetramitia</taxon>
        <taxon>Vahlkampfiidae</taxon>
        <taxon>Naegleria</taxon>
    </lineage>
</organism>
<evidence type="ECO:0000313" key="6">
    <source>
        <dbReference type="Proteomes" id="UP000444721"/>
    </source>
</evidence>
<dbReference type="OrthoDB" id="20872at2759"/>
<dbReference type="PANTHER" id="PTHR24070">
    <property type="entry name" value="RAS, DI-RAS, AND RHEB FAMILY MEMBERS OF SMALL GTPASE SUPERFAMILY"/>
    <property type="match status" value="1"/>
</dbReference>
<dbReference type="InterPro" id="IPR020849">
    <property type="entry name" value="Small_GTPase_Ras-type"/>
</dbReference>
<dbReference type="Gene3D" id="1.25.40.20">
    <property type="entry name" value="Ankyrin repeat-containing domain"/>
    <property type="match status" value="1"/>
</dbReference>
<dbReference type="Pfam" id="PF12796">
    <property type="entry name" value="Ank_2"/>
    <property type="match status" value="1"/>
</dbReference>
<dbReference type="GO" id="GO:0016020">
    <property type="term" value="C:membrane"/>
    <property type="evidence" value="ECO:0007669"/>
    <property type="project" value="InterPro"/>
</dbReference>
<dbReference type="EMBL" id="VFQX01000016">
    <property type="protein sequence ID" value="KAF0981097.1"/>
    <property type="molecule type" value="Genomic_DNA"/>
</dbReference>
<evidence type="ECO:0000313" key="5">
    <source>
        <dbReference type="EMBL" id="KAF0981097.1"/>
    </source>
</evidence>
<dbReference type="SMART" id="SM00173">
    <property type="entry name" value="RAS"/>
    <property type="match status" value="1"/>
</dbReference>
<dbReference type="VEuPathDB" id="AmoebaDB:NF0098350"/>
<dbReference type="InterPro" id="IPR036770">
    <property type="entry name" value="Ankyrin_rpt-contain_sf"/>
</dbReference>
<protein>
    <submittedName>
        <fullName evidence="5">Uncharacterized protein</fullName>
    </submittedName>
</protein>
<dbReference type="Gene3D" id="3.40.50.300">
    <property type="entry name" value="P-loop containing nucleotide triphosphate hydrolases"/>
    <property type="match status" value="2"/>
</dbReference>
<reference evidence="5 6" key="1">
    <citation type="journal article" date="2019" name="Sci. Rep.">
        <title>Nanopore sequencing improves the draft genome of the human pathogenic amoeba Naegleria fowleri.</title>
        <authorList>
            <person name="Liechti N."/>
            <person name="Schurch N."/>
            <person name="Bruggmann R."/>
            <person name="Wittwer M."/>
        </authorList>
    </citation>
    <scope>NUCLEOTIDE SEQUENCE [LARGE SCALE GENOMIC DNA]</scope>
    <source>
        <strain evidence="5 6">ATCC 30894</strain>
    </source>
</reference>
<dbReference type="OMA" id="DEESHFK"/>
<evidence type="ECO:0000256" key="3">
    <source>
        <dbReference type="PROSITE-ProRule" id="PRU00023"/>
    </source>
</evidence>
<dbReference type="PROSITE" id="PS51421">
    <property type="entry name" value="RAS"/>
    <property type="match status" value="1"/>
</dbReference>
<evidence type="ECO:0000256" key="4">
    <source>
        <dbReference type="SAM" id="MobiDB-lite"/>
    </source>
</evidence>
<feature type="repeat" description="ANK" evidence="3">
    <location>
        <begin position="435"/>
        <end position="467"/>
    </location>
</feature>
<comment type="caution">
    <text evidence="5">The sequence shown here is derived from an EMBL/GenBank/DDBJ whole genome shotgun (WGS) entry which is preliminary data.</text>
</comment>
<dbReference type="InterPro" id="IPR001806">
    <property type="entry name" value="Small_GTPase"/>
</dbReference>
<dbReference type="PRINTS" id="PR00449">
    <property type="entry name" value="RASTRNSFRMNG"/>
</dbReference>
<dbReference type="GeneID" id="68120100"/>
<dbReference type="VEuPathDB" id="AmoebaDB:NfTy_079620"/>
<dbReference type="PROSITE" id="PS50088">
    <property type="entry name" value="ANK_REPEAT"/>
    <property type="match status" value="2"/>
</dbReference>
<keyword evidence="2" id="KW-0342">GTP-binding</keyword>
<dbReference type="VEuPathDB" id="AmoebaDB:FDP41_012885"/>